<dbReference type="InterPro" id="IPR010182">
    <property type="entry name" value="ArgE/DapE"/>
</dbReference>
<keyword evidence="14" id="KW-1185">Reference proteome</keyword>
<evidence type="ECO:0000256" key="6">
    <source>
        <dbReference type="ARBA" id="ARBA00016853"/>
    </source>
</evidence>
<evidence type="ECO:0000256" key="3">
    <source>
        <dbReference type="ARBA" id="ARBA00005130"/>
    </source>
</evidence>
<dbReference type="OrthoDB" id="7055905at2"/>
<dbReference type="CDD" id="cd02697">
    <property type="entry name" value="M20_like"/>
    <property type="match status" value="1"/>
</dbReference>
<evidence type="ECO:0000256" key="8">
    <source>
        <dbReference type="ARBA" id="ARBA00022801"/>
    </source>
</evidence>
<dbReference type="RefSeq" id="WP_106846916.1">
    <property type="nucleotide sequence ID" value="NZ_CP027792.1"/>
</dbReference>
<keyword evidence="9" id="KW-0862">Zinc</keyword>
<dbReference type="Gene3D" id="3.40.630.10">
    <property type="entry name" value="Zn peptidases"/>
    <property type="match status" value="1"/>
</dbReference>
<keyword evidence="8" id="KW-0378">Hydrolase</keyword>
<accession>A0A2P1NMS3</accession>
<dbReference type="Pfam" id="PF07687">
    <property type="entry name" value="M20_dimer"/>
    <property type="match status" value="1"/>
</dbReference>
<dbReference type="UniPathway" id="UPA00034">
    <property type="reaction ID" value="UER00021"/>
</dbReference>
<dbReference type="InterPro" id="IPR011650">
    <property type="entry name" value="Peptidase_M20_dimer"/>
</dbReference>
<evidence type="ECO:0000256" key="1">
    <source>
        <dbReference type="ARBA" id="ARBA00001941"/>
    </source>
</evidence>
<evidence type="ECO:0000256" key="2">
    <source>
        <dbReference type="ARBA" id="ARBA00001947"/>
    </source>
</evidence>
<evidence type="ECO:0000256" key="5">
    <source>
        <dbReference type="ARBA" id="ARBA00011921"/>
    </source>
</evidence>
<evidence type="ECO:0000259" key="12">
    <source>
        <dbReference type="Pfam" id="PF07687"/>
    </source>
</evidence>
<dbReference type="InterPro" id="IPR001261">
    <property type="entry name" value="ArgE/DapE_CS"/>
</dbReference>
<evidence type="ECO:0000256" key="4">
    <source>
        <dbReference type="ARBA" id="ARBA00006247"/>
    </source>
</evidence>
<dbReference type="EMBL" id="CP027792">
    <property type="protein sequence ID" value="AVP58368.1"/>
    <property type="molecule type" value="Genomic_DNA"/>
</dbReference>
<dbReference type="PANTHER" id="PTHR43808">
    <property type="entry name" value="ACETYLORNITHINE DEACETYLASE"/>
    <property type="match status" value="1"/>
</dbReference>
<dbReference type="GO" id="GO:0046872">
    <property type="term" value="F:metal ion binding"/>
    <property type="evidence" value="ECO:0007669"/>
    <property type="project" value="UniProtKB-KW"/>
</dbReference>
<dbReference type="GO" id="GO:0009014">
    <property type="term" value="F:succinyl-diaminopimelate desuccinylase activity"/>
    <property type="evidence" value="ECO:0007669"/>
    <property type="project" value="UniProtKB-EC"/>
</dbReference>
<proteinExistence type="inferred from homology"/>
<dbReference type="InterPro" id="IPR050072">
    <property type="entry name" value="Peptidase_M20A"/>
</dbReference>
<comment type="similarity">
    <text evidence="4">Belongs to the peptidase M20A family.</text>
</comment>
<dbReference type="Proteomes" id="UP000241829">
    <property type="component" value="Chromosome"/>
</dbReference>
<dbReference type="Gene3D" id="3.30.70.360">
    <property type="match status" value="1"/>
</dbReference>
<dbReference type="NCBIfam" id="TIGR01910">
    <property type="entry name" value="DapE-ArgE"/>
    <property type="match status" value="1"/>
</dbReference>
<dbReference type="Pfam" id="PF01546">
    <property type="entry name" value="Peptidase_M20"/>
    <property type="match status" value="1"/>
</dbReference>
<sequence>MNTDAQATYAALDAWIDQHFDEQVQFLQQLVRVPTDTPPGNNAPHAERTAELLAPFGFEAERHVVPEAEVRDYGMQSITNLIVRRPYGDGGKTIALNAHGDVVPPGEGWTHDPYGAEVADGRMYGRATAVSKSDFSTFTYAVRALEAVARPAKGAVELHFTYDEEFGGLLGPGWLLEQGLTKPDLLIAAGFSYEVVTAHNGCLQMEVTVHGKMAHAAVPYTGVDALQAAVALMNALYAENEKYRSVRSQVAGINHPYLNIGRIEGGTNTNVIPGKVVLKLDRRMIPEEDPAEVEASIRAVIARAVQQFNEGRGYQGEDAVRVDIRRLLLARAMTPLAGNAPLVDAIQKHGEAIFGEKPPAVGTPLYTDVRLYVERGIPGVIYGAGPRTVLDSHAKRADERVELEDLRRATKVVARSLADLLA</sequence>
<dbReference type="InterPro" id="IPR036264">
    <property type="entry name" value="Bact_exopeptidase_dim_dom"/>
</dbReference>
<comment type="cofactor">
    <cofactor evidence="1">
        <name>Co(2+)</name>
        <dbReference type="ChEBI" id="CHEBI:48828"/>
    </cofactor>
</comment>
<comment type="cofactor">
    <cofactor evidence="2">
        <name>Zn(2+)</name>
        <dbReference type="ChEBI" id="CHEBI:29105"/>
    </cofactor>
</comment>
<evidence type="ECO:0000256" key="10">
    <source>
        <dbReference type="ARBA" id="ARBA00023285"/>
    </source>
</evidence>
<protein>
    <recommendedName>
        <fullName evidence="6">Probable succinyl-diaminopimelate desuccinylase</fullName>
        <ecNumber evidence="5">3.5.1.18</ecNumber>
    </recommendedName>
</protein>
<evidence type="ECO:0000313" key="13">
    <source>
        <dbReference type="EMBL" id="AVP58368.1"/>
    </source>
</evidence>
<evidence type="ECO:0000256" key="9">
    <source>
        <dbReference type="ARBA" id="ARBA00022833"/>
    </source>
</evidence>
<evidence type="ECO:0000313" key="14">
    <source>
        <dbReference type="Proteomes" id="UP000241829"/>
    </source>
</evidence>
<dbReference type="GO" id="GO:0009089">
    <property type="term" value="P:lysine biosynthetic process via diaminopimelate"/>
    <property type="evidence" value="ECO:0007669"/>
    <property type="project" value="UniProtKB-UniPathway"/>
</dbReference>
<dbReference type="KEGG" id="melm:C7H73_12295"/>
<feature type="domain" description="Peptidase M20 dimerisation" evidence="12">
    <location>
        <begin position="197"/>
        <end position="304"/>
    </location>
</feature>
<comment type="catalytic activity">
    <reaction evidence="11">
        <text>N-succinyl-(2S,6S)-2,6-diaminopimelate + H2O = (2S,6S)-2,6-diaminopimelate + succinate</text>
        <dbReference type="Rhea" id="RHEA:22608"/>
        <dbReference type="ChEBI" id="CHEBI:15377"/>
        <dbReference type="ChEBI" id="CHEBI:30031"/>
        <dbReference type="ChEBI" id="CHEBI:57609"/>
        <dbReference type="ChEBI" id="CHEBI:58087"/>
        <dbReference type="EC" id="3.5.1.18"/>
    </reaction>
</comment>
<dbReference type="AlphaFoldDB" id="A0A2P1NMS3"/>
<keyword evidence="7" id="KW-0479">Metal-binding</keyword>
<dbReference type="SUPFAM" id="SSF55031">
    <property type="entry name" value="Bacterial exopeptidase dimerisation domain"/>
    <property type="match status" value="1"/>
</dbReference>
<name>A0A2P1NMS3_9BURK</name>
<keyword evidence="10" id="KW-0170">Cobalt</keyword>
<reference evidence="14" key="1">
    <citation type="submission" date="2018-03" db="EMBL/GenBank/DDBJ databases">
        <title>Genome sequencing of Melaminivora sp. strain SC2-7.</title>
        <authorList>
            <person name="Kim S.-J."/>
            <person name="Heo J."/>
            <person name="Ahn J.-H."/>
            <person name="Kwon S.-W."/>
        </authorList>
    </citation>
    <scope>NUCLEOTIDE SEQUENCE [LARGE SCALE GENOMIC DNA]</scope>
    <source>
        <strain evidence="14">SC2-7</strain>
    </source>
</reference>
<dbReference type="PROSITE" id="PS00758">
    <property type="entry name" value="ARGE_DAPE_CPG2_1"/>
    <property type="match status" value="1"/>
</dbReference>
<dbReference type="InterPro" id="IPR002933">
    <property type="entry name" value="Peptidase_M20"/>
</dbReference>
<gene>
    <name evidence="13" type="ORF">C7H73_12295</name>
</gene>
<evidence type="ECO:0000256" key="7">
    <source>
        <dbReference type="ARBA" id="ARBA00022723"/>
    </source>
</evidence>
<dbReference type="EC" id="3.5.1.18" evidence="5"/>
<comment type="pathway">
    <text evidence="3">Amino-acid biosynthesis; L-lysine biosynthesis via DAP pathway; LL-2,6-diaminopimelate from (S)-tetrahydrodipicolinate (succinylase route): step 3/3.</text>
</comment>
<dbReference type="SUPFAM" id="SSF53187">
    <property type="entry name" value="Zn-dependent exopeptidases"/>
    <property type="match status" value="1"/>
</dbReference>
<organism evidence="13 14">
    <name type="scientific">Pulveribacter suum</name>
    <dbReference type="NCBI Taxonomy" id="2116657"/>
    <lineage>
        <taxon>Bacteria</taxon>
        <taxon>Pseudomonadati</taxon>
        <taxon>Pseudomonadota</taxon>
        <taxon>Betaproteobacteria</taxon>
        <taxon>Burkholderiales</taxon>
        <taxon>Comamonadaceae</taxon>
        <taxon>Pulveribacter</taxon>
    </lineage>
</organism>
<evidence type="ECO:0000256" key="11">
    <source>
        <dbReference type="ARBA" id="ARBA00051301"/>
    </source>
</evidence>